<keyword evidence="3" id="KW-1185">Reference proteome</keyword>
<dbReference type="InterPro" id="IPR029068">
    <property type="entry name" value="Glyas_Bleomycin-R_OHBP_Dase"/>
</dbReference>
<gene>
    <name evidence="2" type="ORF">HRJ53_24455</name>
</gene>
<sequence length="71" mass="7952">MPSLTGVLETSLYVDDLDRASRFYEETFGLRRIEGDDRFRAYSVGGRSVLLLFKRGASNRVAELPEGKLGP</sequence>
<accession>A0A7V8NV83</accession>
<dbReference type="Pfam" id="PF00903">
    <property type="entry name" value="Glyoxalase"/>
    <property type="match status" value="1"/>
</dbReference>
<dbReference type="SUPFAM" id="SSF54593">
    <property type="entry name" value="Glyoxalase/Bleomycin resistance protein/Dihydroxybiphenyl dioxygenase"/>
    <property type="match status" value="1"/>
</dbReference>
<protein>
    <submittedName>
        <fullName evidence="2">VOC family protein</fullName>
    </submittedName>
</protein>
<proteinExistence type="predicted"/>
<name>A0A7V8NV83_9BACT</name>
<evidence type="ECO:0000259" key="1">
    <source>
        <dbReference type="Pfam" id="PF00903"/>
    </source>
</evidence>
<dbReference type="AlphaFoldDB" id="A0A7V8NV83"/>
<feature type="domain" description="Glyoxalase/fosfomycin resistance/dioxygenase" evidence="1">
    <location>
        <begin position="9"/>
        <end position="61"/>
    </location>
</feature>
<feature type="non-terminal residue" evidence="2">
    <location>
        <position position="71"/>
    </location>
</feature>
<dbReference type="Proteomes" id="UP000567293">
    <property type="component" value="Unassembled WGS sequence"/>
</dbReference>
<dbReference type="Gene3D" id="3.10.180.10">
    <property type="entry name" value="2,3-Dihydroxybiphenyl 1,2-Dioxygenase, domain 1"/>
    <property type="match status" value="1"/>
</dbReference>
<reference evidence="2" key="1">
    <citation type="submission" date="2020-06" db="EMBL/GenBank/DDBJ databases">
        <title>Legume-microbial interactions unlock mineral nutrients during tropical forest succession.</title>
        <authorList>
            <person name="Epihov D.Z."/>
        </authorList>
    </citation>
    <scope>NUCLEOTIDE SEQUENCE [LARGE SCALE GENOMIC DNA]</scope>
    <source>
        <strain evidence="2">Pan2503</strain>
    </source>
</reference>
<organism evidence="2 3">
    <name type="scientific">Candidatus Acidiferrum panamense</name>
    <dbReference type="NCBI Taxonomy" id="2741543"/>
    <lineage>
        <taxon>Bacteria</taxon>
        <taxon>Pseudomonadati</taxon>
        <taxon>Acidobacteriota</taxon>
        <taxon>Terriglobia</taxon>
        <taxon>Candidatus Acidiferrales</taxon>
        <taxon>Candidatus Acidiferrum</taxon>
    </lineage>
</organism>
<dbReference type="EMBL" id="JACDQQ010002363">
    <property type="protein sequence ID" value="MBA0088149.1"/>
    <property type="molecule type" value="Genomic_DNA"/>
</dbReference>
<comment type="caution">
    <text evidence="2">The sequence shown here is derived from an EMBL/GenBank/DDBJ whole genome shotgun (WGS) entry which is preliminary data.</text>
</comment>
<dbReference type="InterPro" id="IPR004360">
    <property type="entry name" value="Glyas_Fos-R_dOase_dom"/>
</dbReference>
<evidence type="ECO:0000313" key="3">
    <source>
        <dbReference type="Proteomes" id="UP000567293"/>
    </source>
</evidence>
<evidence type="ECO:0000313" key="2">
    <source>
        <dbReference type="EMBL" id="MBA0088149.1"/>
    </source>
</evidence>